<keyword evidence="2" id="KW-1185">Reference proteome</keyword>
<comment type="caution">
    <text evidence="1">The sequence shown here is derived from an EMBL/GenBank/DDBJ whole genome shotgun (WGS) entry which is preliminary data.</text>
</comment>
<gene>
    <name evidence="1" type="ORF">NQ314_009449</name>
</gene>
<protein>
    <recommendedName>
        <fullName evidence="3">C2H2-type domain-containing protein</fullName>
    </recommendedName>
</protein>
<evidence type="ECO:0000313" key="2">
    <source>
        <dbReference type="Proteomes" id="UP001162156"/>
    </source>
</evidence>
<proteinExistence type="predicted"/>
<organism evidence="1 2">
    <name type="scientific">Rhamnusium bicolor</name>
    <dbReference type="NCBI Taxonomy" id="1586634"/>
    <lineage>
        <taxon>Eukaryota</taxon>
        <taxon>Metazoa</taxon>
        <taxon>Ecdysozoa</taxon>
        <taxon>Arthropoda</taxon>
        <taxon>Hexapoda</taxon>
        <taxon>Insecta</taxon>
        <taxon>Pterygota</taxon>
        <taxon>Neoptera</taxon>
        <taxon>Endopterygota</taxon>
        <taxon>Coleoptera</taxon>
        <taxon>Polyphaga</taxon>
        <taxon>Cucujiformia</taxon>
        <taxon>Chrysomeloidea</taxon>
        <taxon>Cerambycidae</taxon>
        <taxon>Lepturinae</taxon>
        <taxon>Rhagiini</taxon>
        <taxon>Rhamnusium</taxon>
    </lineage>
</organism>
<evidence type="ECO:0000313" key="1">
    <source>
        <dbReference type="EMBL" id="KAJ8944578.1"/>
    </source>
</evidence>
<sequence>MVQFHSNRQEKIPTALRPINYSSSFDDDEALSEDEDNEFFEREGIYNIKMSENGIQTSNEVLTQIDKMQNRTRNEGKQHERGTKNTNQLITVYDRKQRKIQSTKKKRCKFCNHDLISKNFVRHIETFHSDENEVKKFLILPKKSKERREAFTLLGHDTNFELFLTGEIRPCRKPDELESKFNCFTHAYIVKDYLKRSTLNDILYIVGIIIHQ</sequence>
<name>A0AAV8Y0N6_9CUCU</name>
<dbReference type="EMBL" id="JANEYF010002582">
    <property type="protein sequence ID" value="KAJ8944578.1"/>
    <property type="molecule type" value="Genomic_DNA"/>
</dbReference>
<reference evidence="1" key="1">
    <citation type="journal article" date="2023" name="Insect Mol. Biol.">
        <title>Genome sequencing provides insights into the evolution of gene families encoding plant cell wall-degrading enzymes in longhorned beetles.</title>
        <authorList>
            <person name="Shin N.R."/>
            <person name="Okamura Y."/>
            <person name="Kirsch R."/>
            <person name="Pauchet Y."/>
        </authorList>
    </citation>
    <scope>NUCLEOTIDE SEQUENCE</scope>
    <source>
        <strain evidence="1">RBIC_L_NR</strain>
    </source>
</reference>
<evidence type="ECO:0008006" key="3">
    <source>
        <dbReference type="Google" id="ProtNLM"/>
    </source>
</evidence>
<accession>A0AAV8Y0N6</accession>
<dbReference type="AlphaFoldDB" id="A0AAV8Y0N6"/>
<dbReference type="Proteomes" id="UP001162156">
    <property type="component" value="Unassembled WGS sequence"/>
</dbReference>